<keyword evidence="3" id="KW-1185">Reference proteome</keyword>
<feature type="domain" description="Pre-C2HC" evidence="1">
    <location>
        <begin position="170"/>
        <end position="223"/>
    </location>
</feature>
<gene>
    <name evidence="2" type="primary">NCL1_34574</name>
    <name evidence="2" type="ORF">TNCT_692561</name>
</gene>
<dbReference type="Proteomes" id="UP000887116">
    <property type="component" value="Unassembled WGS sequence"/>
</dbReference>
<protein>
    <recommendedName>
        <fullName evidence="1">Pre-C2HC domain-containing protein</fullName>
    </recommendedName>
</protein>
<comment type="caution">
    <text evidence="2">The sequence shown here is derived from an EMBL/GenBank/DDBJ whole genome shotgun (WGS) entry which is preliminary data.</text>
</comment>
<name>A0A8X6HBX4_TRICU</name>
<dbReference type="Pfam" id="PF07530">
    <property type="entry name" value="PRE_C2HC"/>
    <property type="match status" value="1"/>
</dbReference>
<organism evidence="2 3">
    <name type="scientific">Trichonephila clavata</name>
    <name type="common">Joro spider</name>
    <name type="synonym">Nephila clavata</name>
    <dbReference type="NCBI Taxonomy" id="2740835"/>
    <lineage>
        <taxon>Eukaryota</taxon>
        <taxon>Metazoa</taxon>
        <taxon>Ecdysozoa</taxon>
        <taxon>Arthropoda</taxon>
        <taxon>Chelicerata</taxon>
        <taxon>Arachnida</taxon>
        <taxon>Araneae</taxon>
        <taxon>Araneomorphae</taxon>
        <taxon>Entelegynae</taxon>
        <taxon>Araneoidea</taxon>
        <taxon>Nephilidae</taxon>
        <taxon>Trichonephila</taxon>
    </lineage>
</organism>
<evidence type="ECO:0000313" key="2">
    <source>
        <dbReference type="EMBL" id="GFR19878.1"/>
    </source>
</evidence>
<sequence>MLTPPTCLMSRNVLSRMVSKSRSESSLRGKTTSRCWILKKESPNQTMEATQKLEEETASITEMIAFLEVLKSEKKDVEDVTPTAPKIHPIMMKLTPNYNLTLQDLYKSHPITTNTHTAGYIKIQRETEEHRREITDYLTYKKIEHYVTDPPENRPLKLLIKGLLASTDPEEIKTDLINQGIKIEKIAQLRSFKTKNPLPIFMIEITRDENVNDFFKIRSCLYMQLIIDSFNKSSRLTQCFNCIIILISLSRCPKLQNEYTLLEMW</sequence>
<reference evidence="2" key="1">
    <citation type="submission" date="2020-07" db="EMBL/GenBank/DDBJ databases">
        <title>Multicomponent nature underlies the extraordinary mechanical properties of spider dragline silk.</title>
        <authorList>
            <person name="Kono N."/>
            <person name="Nakamura H."/>
            <person name="Mori M."/>
            <person name="Yoshida Y."/>
            <person name="Ohtoshi R."/>
            <person name="Malay A.D."/>
            <person name="Moran D.A.P."/>
            <person name="Tomita M."/>
            <person name="Numata K."/>
            <person name="Arakawa K."/>
        </authorList>
    </citation>
    <scope>NUCLEOTIDE SEQUENCE</scope>
</reference>
<evidence type="ECO:0000313" key="3">
    <source>
        <dbReference type="Proteomes" id="UP000887116"/>
    </source>
</evidence>
<dbReference type="OrthoDB" id="6435987at2759"/>
<accession>A0A8X6HBX4</accession>
<dbReference type="EMBL" id="BMAO01017991">
    <property type="protein sequence ID" value="GFR19878.1"/>
    <property type="molecule type" value="Genomic_DNA"/>
</dbReference>
<proteinExistence type="predicted"/>
<dbReference type="InterPro" id="IPR006579">
    <property type="entry name" value="Pre_C2HC_dom"/>
</dbReference>
<dbReference type="AlphaFoldDB" id="A0A8X6HBX4"/>
<evidence type="ECO:0000259" key="1">
    <source>
        <dbReference type="Pfam" id="PF07530"/>
    </source>
</evidence>